<dbReference type="GO" id="GO:0000502">
    <property type="term" value="C:proteasome complex"/>
    <property type="evidence" value="ECO:0007669"/>
    <property type="project" value="UniProtKB-KW"/>
</dbReference>
<sequence>MSDAQFDRTILNTEEGPEAEIARPDSNGAANAGHRTSADSPAAVRTAASGADGSQDDEPLSGETLEVQADGEPEEGESGERSPVEDISQPAKVMRIGSMIKQLLDEVRNAPLDDAGRARLAEVHERSLKELEEGLSPELVGELHRITLPFADGDAPPSDAELRIAQAQLVGWLEGLFHGIQTALVAQQMAAQAQLAQMRHALPPGTDPRQAAAAQAAAQGMPGPRQDASDPHSHGTGQYL</sequence>
<evidence type="ECO:0000256" key="5">
    <source>
        <dbReference type="SAM" id="MobiDB-lite"/>
    </source>
</evidence>
<dbReference type="Proteomes" id="UP001209083">
    <property type="component" value="Chromosome"/>
</dbReference>
<dbReference type="Pfam" id="PF10759">
    <property type="entry name" value="BPA"/>
    <property type="match status" value="1"/>
</dbReference>
<organism evidence="6 7">
    <name type="scientific">Saxibacter everestensis</name>
    <dbReference type="NCBI Taxonomy" id="2909229"/>
    <lineage>
        <taxon>Bacteria</taxon>
        <taxon>Bacillati</taxon>
        <taxon>Actinomycetota</taxon>
        <taxon>Actinomycetes</taxon>
        <taxon>Micrococcales</taxon>
        <taxon>Brevibacteriaceae</taxon>
        <taxon>Saxibacter</taxon>
    </lineage>
</organism>
<evidence type="ECO:0000313" key="7">
    <source>
        <dbReference type="Proteomes" id="UP001209083"/>
    </source>
</evidence>
<comment type="subunit">
    <text evidence="2">Forms a homooligomeric, either hexameric or heptameric, ring-like structure which stacks co-axially with the proteasomal alpha-rings.</text>
</comment>
<evidence type="ECO:0000256" key="2">
    <source>
        <dbReference type="ARBA" id="ARBA00011402"/>
    </source>
</evidence>
<evidence type="ECO:0000256" key="4">
    <source>
        <dbReference type="ARBA" id="ARBA00022942"/>
    </source>
</evidence>
<accession>A0ABY8QQJ2</accession>
<protein>
    <recommendedName>
        <fullName evidence="3">Bacterial proteasome activator</fullName>
    </recommendedName>
</protein>
<reference evidence="6 7" key="1">
    <citation type="submission" date="2023-05" db="EMBL/GenBank/DDBJ databases">
        <title>Lithophilousrod everest ZFBP1038 complete genpme.</title>
        <authorList>
            <person name="Tian M."/>
        </authorList>
    </citation>
    <scope>NUCLEOTIDE SEQUENCE [LARGE SCALE GENOMIC DNA]</scope>
    <source>
        <strain evidence="6 7">ZFBP1038</strain>
    </source>
</reference>
<evidence type="ECO:0000313" key="6">
    <source>
        <dbReference type="EMBL" id="WGW11217.1"/>
    </source>
</evidence>
<evidence type="ECO:0000256" key="3">
    <source>
        <dbReference type="ARBA" id="ARBA00014831"/>
    </source>
</evidence>
<comment type="similarity">
    <text evidence="1">Belongs to the Bpa family.</text>
</comment>
<feature type="region of interest" description="Disordered" evidence="5">
    <location>
        <begin position="201"/>
        <end position="240"/>
    </location>
</feature>
<dbReference type="InterPro" id="IPR019695">
    <property type="entry name" value="Proteasome_act"/>
</dbReference>
<evidence type="ECO:0000256" key="1">
    <source>
        <dbReference type="ARBA" id="ARBA00006639"/>
    </source>
</evidence>
<keyword evidence="4 6" id="KW-0647">Proteasome</keyword>
<feature type="region of interest" description="Disordered" evidence="5">
    <location>
        <begin position="1"/>
        <end position="90"/>
    </location>
</feature>
<keyword evidence="7" id="KW-1185">Reference proteome</keyword>
<feature type="compositionally biased region" description="Low complexity" evidence="5">
    <location>
        <begin position="210"/>
        <end position="219"/>
    </location>
</feature>
<dbReference type="RefSeq" id="WP_349638002.1">
    <property type="nucleotide sequence ID" value="NZ_CP090958.1"/>
</dbReference>
<proteinExistence type="inferred from homology"/>
<gene>
    <name evidence="6" type="ORF">LWF01_14125</name>
</gene>
<name>A0ABY8QQJ2_9MICO</name>
<dbReference type="EMBL" id="CP090958">
    <property type="protein sequence ID" value="WGW11217.1"/>
    <property type="molecule type" value="Genomic_DNA"/>
</dbReference>